<proteinExistence type="predicted"/>
<feature type="domain" description="Carboxymuconolactone decarboxylase-like" evidence="1">
    <location>
        <begin position="23"/>
        <end position="102"/>
    </location>
</feature>
<dbReference type="InterPro" id="IPR004675">
    <property type="entry name" value="AhpD_core"/>
</dbReference>
<keyword evidence="3" id="KW-1185">Reference proteome</keyword>
<dbReference type="InterPro" id="IPR003779">
    <property type="entry name" value="CMD-like"/>
</dbReference>
<dbReference type="RefSeq" id="WP_147661524.1">
    <property type="nucleotide sequence ID" value="NZ_CP042905.2"/>
</dbReference>
<dbReference type="Pfam" id="PF02627">
    <property type="entry name" value="CMD"/>
    <property type="match status" value="1"/>
</dbReference>
<dbReference type="SUPFAM" id="SSF69118">
    <property type="entry name" value="AhpD-like"/>
    <property type="match status" value="1"/>
</dbReference>
<protein>
    <submittedName>
        <fullName evidence="2">Carboxymuconolactone decarboxylase family protein</fullName>
    </submittedName>
</protein>
<dbReference type="KEGG" id="psyt:DSAG12_00388"/>
<dbReference type="GO" id="GO:0051920">
    <property type="term" value="F:peroxiredoxin activity"/>
    <property type="evidence" value="ECO:0007669"/>
    <property type="project" value="InterPro"/>
</dbReference>
<dbReference type="NCBIfam" id="TIGR00778">
    <property type="entry name" value="ahpD_dom"/>
    <property type="match status" value="1"/>
</dbReference>
<evidence type="ECO:0000259" key="1">
    <source>
        <dbReference type="Pfam" id="PF02627"/>
    </source>
</evidence>
<reference evidence="2 3" key="2">
    <citation type="journal article" date="2024" name="Int. J. Syst. Evol. Microbiol.">
        <title>Promethearchaeum syntrophicum gen. nov., sp. nov., an anaerobic, obligately syntrophic archaeon, the first isolate of the lineage 'Asgard' archaea, and proposal of the new archaeal phylum Promethearchaeota phyl. nov. and kingdom Promethearchaeati regn. nov.</title>
        <authorList>
            <person name="Imachi H."/>
            <person name="Nobu M.K."/>
            <person name="Kato S."/>
            <person name="Takaki Y."/>
            <person name="Miyazaki M."/>
            <person name="Miyata M."/>
            <person name="Ogawara M."/>
            <person name="Saito Y."/>
            <person name="Sakai S."/>
            <person name="Tahara Y.O."/>
            <person name="Takano Y."/>
            <person name="Tasumi E."/>
            <person name="Uematsu K."/>
            <person name="Yoshimura T."/>
            <person name="Itoh T."/>
            <person name="Ohkuma M."/>
            <person name="Takai K."/>
        </authorList>
    </citation>
    <scope>NUCLEOTIDE SEQUENCE [LARGE SCALE GENOMIC DNA]</scope>
    <source>
        <strain evidence="2 3">MK-D1</strain>
    </source>
</reference>
<sequence length="112" mass="12276">MQDTMEKLGDIQNLMQRVGKEDPSWMNSFQSFLKATKKDGALSSKMKEIIGLAVSVKAQCERCIPWHVKNALDLGATKAEIIEAAQVAVVLGGGPSLMYMKNVYDALDTLSK</sequence>
<dbReference type="Gene3D" id="1.20.1290.10">
    <property type="entry name" value="AhpD-like"/>
    <property type="match status" value="1"/>
</dbReference>
<dbReference type="PANTHER" id="PTHR33930">
    <property type="entry name" value="ALKYL HYDROPEROXIDE REDUCTASE AHPD"/>
    <property type="match status" value="1"/>
</dbReference>
<dbReference type="PANTHER" id="PTHR33930:SF2">
    <property type="entry name" value="BLR3452 PROTEIN"/>
    <property type="match status" value="1"/>
</dbReference>
<reference evidence="2 3" key="1">
    <citation type="journal article" date="2020" name="Nature">
        <title>Isolation of an archaeon at the prokaryote-eukaryote interface.</title>
        <authorList>
            <person name="Imachi H."/>
            <person name="Nobu M.K."/>
            <person name="Nakahara N."/>
            <person name="Morono Y."/>
            <person name="Ogawara M."/>
            <person name="Takaki Y."/>
            <person name="Takano Y."/>
            <person name="Uematsu K."/>
            <person name="Ikuta T."/>
            <person name="Ito M."/>
            <person name="Matsui Y."/>
            <person name="Miyazaki M."/>
            <person name="Murata K."/>
            <person name="Saito Y."/>
            <person name="Sakai S."/>
            <person name="Song C."/>
            <person name="Tasumi E."/>
            <person name="Yamanaka Y."/>
            <person name="Yamaguchi T."/>
            <person name="Kamagata Y."/>
            <person name="Tamaki H."/>
            <person name="Takai K."/>
        </authorList>
    </citation>
    <scope>NUCLEOTIDE SEQUENCE [LARGE SCALE GENOMIC DNA]</scope>
    <source>
        <strain evidence="2 3">MK-D1</strain>
    </source>
</reference>
<dbReference type="Proteomes" id="UP000321408">
    <property type="component" value="Chromosome"/>
</dbReference>
<evidence type="ECO:0000313" key="2">
    <source>
        <dbReference type="EMBL" id="QEE14575.1"/>
    </source>
</evidence>
<accession>A0A5B9D6E3</accession>
<dbReference type="AlphaFoldDB" id="A0A5B9D6E3"/>
<dbReference type="InterPro" id="IPR029032">
    <property type="entry name" value="AhpD-like"/>
</dbReference>
<evidence type="ECO:0000313" key="3">
    <source>
        <dbReference type="Proteomes" id="UP000321408"/>
    </source>
</evidence>
<name>A0A5B9D6E3_9ARCH</name>
<dbReference type="OrthoDB" id="111898at2157"/>
<dbReference type="GeneID" id="41328391"/>
<gene>
    <name evidence="2" type="ORF">DSAG12_00388</name>
</gene>
<dbReference type="EMBL" id="CP042905">
    <property type="protein sequence ID" value="QEE14575.1"/>
    <property type="molecule type" value="Genomic_DNA"/>
</dbReference>
<organism evidence="2 3">
    <name type="scientific">Promethearchaeum syntrophicum</name>
    <dbReference type="NCBI Taxonomy" id="2594042"/>
    <lineage>
        <taxon>Archaea</taxon>
        <taxon>Promethearchaeati</taxon>
        <taxon>Promethearchaeota</taxon>
        <taxon>Promethearchaeia</taxon>
        <taxon>Promethearchaeales</taxon>
        <taxon>Promethearchaeaceae</taxon>
        <taxon>Promethearchaeum</taxon>
    </lineage>
</organism>